<dbReference type="AlphaFoldDB" id="A0A0S2LYV0"/>
<dbReference type="Proteomes" id="UP000059574">
    <property type="component" value="Chromosome"/>
</dbReference>
<reference evidence="1 2" key="2">
    <citation type="journal article" date="2016" name="J. Biotechnol.">
        <title>Complete genome sequence of Arthrobacter alpinus ERGS4:06, a yellow pigmented bacterium tolerant to cold and radiations isolated from Sikkim Himalaya.</title>
        <authorList>
            <person name="Kumar R."/>
            <person name="Singh D."/>
            <person name="Swarnkar M.K."/>
            <person name="Singh A.K."/>
            <person name="Kumar S."/>
        </authorList>
    </citation>
    <scope>NUCLEOTIDE SEQUENCE [LARGE SCALE GENOMIC DNA]</scope>
    <source>
        <strain evidence="1 2">ERGS4:06</strain>
    </source>
</reference>
<reference evidence="2" key="1">
    <citation type="submission" date="2015-11" db="EMBL/GenBank/DDBJ databases">
        <authorList>
            <person name="Kumar R."/>
            <person name="Singh D."/>
            <person name="Swarnkar M.K."/>
            <person name="Singh A.K."/>
            <person name="Kumar S."/>
        </authorList>
    </citation>
    <scope>NUCLEOTIDE SEQUENCE [LARGE SCALE GENOMIC DNA]</scope>
    <source>
        <strain evidence="2">ERGS4:06</strain>
    </source>
</reference>
<gene>
    <name evidence="1" type="ORF">AS189_07360</name>
</gene>
<sequence length="69" mass="7862">MDGQQVVLHQQWGKGGLQRMDMAKLQRKNVHQLRKPRQVNSHLVIDRPRVVELIETGADAPLCVVRAPD</sequence>
<accession>A0A0S2LYV0</accession>
<dbReference type="EMBL" id="CP013200">
    <property type="protein sequence ID" value="ALO66343.1"/>
    <property type="molecule type" value="Genomic_DNA"/>
</dbReference>
<evidence type="ECO:0000313" key="1">
    <source>
        <dbReference type="EMBL" id="ALO66343.1"/>
    </source>
</evidence>
<name>A0A0S2LYV0_9MICC</name>
<proteinExistence type="predicted"/>
<organism evidence="1 2">
    <name type="scientific">Arthrobacter alpinus</name>
    <dbReference type="NCBI Taxonomy" id="656366"/>
    <lineage>
        <taxon>Bacteria</taxon>
        <taxon>Bacillati</taxon>
        <taxon>Actinomycetota</taxon>
        <taxon>Actinomycetes</taxon>
        <taxon>Micrococcales</taxon>
        <taxon>Micrococcaceae</taxon>
        <taxon>Arthrobacter</taxon>
    </lineage>
</organism>
<evidence type="ECO:0000313" key="2">
    <source>
        <dbReference type="Proteomes" id="UP000059574"/>
    </source>
</evidence>
<protein>
    <submittedName>
        <fullName evidence="1">Uncharacterized protein</fullName>
    </submittedName>
</protein>